<accession>A0A975LCU0</accession>
<dbReference type="PRINTS" id="PR00111">
    <property type="entry name" value="ABHYDROLASE"/>
</dbReference>
<dbReference type="Gene3D" id="3.40.50.1820">
    <property type="entry name" value="alpha/beta hydrolase"/>
    <property type="match status" value="1"/>
</dbReference>
<gene>
    <name evidence="2" type="ORF">KGD82_12215</name>
</gene>
<proteinExistence type="predicted"/>
<evidence type="ECO:0000313" key="2">
    <source>
        <dbReference type="EMBL" id="QVJ02893.1"/>
    </source>
</evidence>
<dbReference type="Proteomes" id="UP000682416">
    <property type="component" value="Chromosome"/>
</dbReference>
<dbReference type="SUPFAM" id="SSF53474">
    <property type="entry name" value="alpha/beta-Hydrolases"/>
    <property type="match status" value="1"/>
</dbReference>
<keyword evidence="2" id="KW-0378">Hydrolase</keyword>
<dbReference type="InterPro" id="IPR050266">
    <property type="entry name" value="AB_hydrolase_sf"/>
</dbReference>
<dbReference type="AlphaFoldDB" id="A0A975LCU0"/>
<dbReference type="GO" id="GO:0016020">
    <property type="term" value="C:membrane"/>
    <property type="evidence" value="ECO:0007669"/>
    <property type="project" value="TreeGrafter"/>
</dbReference>
<dbReference type="KEGG" id="nec:KGD82_12215"/>
<dbReference type="GO" id="GO:0016787">
    <property type="term" value="F:hydrolase activity"/>
    <property type="evidence" value="ECO:0007669"/>
    <property type="project" value="UniProtKB-KW"/>
</dbReference>
<feature type="domain" description="AB hydrolase-1" evidence="1">
    <location>
        <begin position="95"/>
        <end position="202"/>
    </location>
</feature>
<evidence type="ECO:0000313" key="3">
    <source>
        <dbReference type="Proteomes" id="UP000682416"/>
    </source>
</evidence>
<evidence type="ECO:0000259" key="1">
    <source>
        <dbReference type="Pfam" id="PF00561"/>
    </source>
</evidence>
<protein>
    <submittedName>
        <fullName evidence="2">Alpha/beta fold hydrolase</fullName>
    </submittedName>
</protein>
<organism evidence="2 3">
    <name type="scientific">Nocardiopsis eucommiae</name>
    <dbReference type="NCBI Taxonomy" id="2831970"/>
    <lineage>
        <taxon>Bacteria</taxon>
        <taxon>Bacillati</taxon>
        <taxon>Actinomycetota</taxon>
        <taxon>Actinomycetes</taxon>
        <taxon>Streptosporangiales</taxon>
        <taxon>Nocardiopsidaceae</taxon>
        <taxon>Nocardiopsis</taxon>
    </lineage>
</organism>
<dbReference type="PANTHER" id="PTHR43798">
    <property type="entry name" value="MONOACYLGLYCEROL LIPASE"/>
    <property type="match status" value="1"/>
</dbReference>
<keyword evidence="3" id="KW-1185">Reference proteome</keyword>
<dbReference type="Pfam" id="PF00561">
    <property type="entry name" value="Abhydrolase_1"/>
    <property type="match status" value="1"/>
</dbReference>
<dbReference type="InterPro" id="IPR029058">
    <property type="entry name" value="AB_hydrolase_fold"/>
</dbReference>
<sequence>MSDRKKRRPRLRRALQVLAVLAVAWLVVDKAVAIVAPEPSVGHWRSAEGYAAYRQAYDDVMATLPEPTRVHDVATEYGSVRVYEWTADTGEEDAPPVVLLPGIRSGAPMWGDNIHHWVGQRTLLAMDAIGDAGMSTQSTPLSSFDDQADWVEQALAGLDLERVHLVGHSFGGAVATAHALEHPGRVASLTLLEPVMVLRGLPASTYLWSSLLLLPVPQSWKDRGMAEIGGVSVEEVRERTPMSVMIDEGSRHYDAVSLVPRTLSDEEWRSMAMPVRIDLADDASLAGGEEASERARELGLGPVTVWPETTHSLPMQAADELGAELPAYWAEHDG</sequence>
<reference evidence="2" key="1">
    <citation type="submission" date="2021-05" db="EMBL/GenBank/DDBJ databases">
        <authorList>
            <person name="Kaiqin L."/>
            <person name="Jian G."/>
        </authorList>
    </citation>
    <scope>NUCLEOTIDE SEQUENCE</scope>
    <source>
        <strain evidence="2">HDS5</strain>
    </source>
</reference>
<dbReference type="InterPro" id="IPR000073">
    <property type="entry name" value="AB_hydrolase_1"/>
</dbReference>
<dbReference type="EMBL" id="CP074402">
    <property type="protein sequence ID" value="QVJ02893.1"/>
    <property type="molecule type" value="Genomic_DNA"/>
</dbReference>
<name>A0A975LCU0_9ACTN</name>
<dbReference type="PANTHER" id="PTHR43798:SF33">
    <property type="entry name" value="HYDROLASE, PUTATIVE (AFU_ORTHOLOGUE AFUA_2G14860)-RELATED"/>
    <property type="match status" value="1"/>
</dbReference>